<feature type="transmembrane region" description="Helical" evidence="1">
    <location>
        <begin position="200"/>
        <end position="217"/>
    </location>
</feature>
<sequence length="259" mass="27938">MPSPRLPDLARRRIFCAPPPASRRTGANELPTGAASGTSGVRHFLRPLTTRPVLLWSLVAGMALGLVVPGLPWLERLLAGWCLATVLFVVIVSYRLSRLPPERFSHKADSLDEGAVTILILSMLAAAASFAGVIFELQATKSQVGGDILSLPLMVTTIVCSWFFIHTIFAIHYAHIYYNDGGRPGKPSLDFGGDPEPPDYWDFVYFSVAIGASSATSDTNLRSRPMRRIVAAHAVFSFFFNATILALAINIAAGLLGGN</sequence>
<dbReference type="InterPro" id="IPR009781">
    <property type="entry name" value="DUF1345"/>
</dbReference>
<feature type="transmembrane region" description="Helical" evidence="1">
    <location>
        <begin position="53"/>
        <end position="71"/>
    </location>
</feature>
<dbReference type="AlphaFoldDB" id="A0A2S9QH25"/>
<name>A0A2S9QH25_9HYPH</name>
<feature type="transmembrane region" description="Helical" evidence="1">
    <location>
        <begin position="116"/>
        <end position="137"/>
    </location>
</feature>
<feature type="transmembrane region" description="Helical" evidence="1">
    <location>
        <begin position="78"/>
        <end position="96"/>
    </location>
</feature>
<protein>
    <submittedName>
        <fullName evidence="2">DUF1345 domain-containing protein</fullName>
    </submittedName>
</protein>
<comment type="caution">
    <text evidence="2">The sequence shown here is derived from an EMBL/GenBank/DDBJ whole genome shotgun (WGS) entry which is preliminary data.</text>
</comment>
<keyword evidence="3" id="KW-1185">Reference proteome</keyword>
<dbReference type="OrthoDB" id="64737at2"/>
<evidence type="ECO:0000313" key="2">
    <source>
        <dbReference type="EMBL" id="PRH88657.1"/>
    </source>
</evidence>
<evidence type="ECO:0000313" key="3">
    <source>
        <dbReference type="Proteomes" id="UP000237682"/>
    </source>
</evidence>
<feature type="transmembrane region" description="Helical" evidence="1">
    <location>
        <begin position="229"/>
        <end position="256"/>
    </location>
</feature>
<evidence type="ECO:0000256" key="1">
    <source>
        <dbReference type="SAM" id="Phobius"/>
    </source>
</evidence>
<dbReference type="Pfam" id="PF07077">
    <property type="entry name" value="DUF1345"/>
    <property type="match status" value="1"/>
</dbReference>
<accession>A0A2S9QH25</accession>
<proteinExistence type="predicted"/>
<dbReference type="Proteomes" id="UP000237682">
    <property type="component" value="Unassembled WGS sequence"/>
</dbReference>
<keyword evidence="1" id="KW-0812">Transmembrane</keyword>
<organism evidence="2 3">
    <name type="scientific">Labrys okinawensis</name>
    <dbReference type="NCBI Taxonomy" id="346911"/>
    <lineage>
        <taxon>Bacteria</taxon>
        <taxon>Pseudomonadati</taxon>
        <taxon>Pseudomonadota</taxon>
        <taxon>Alphaproteobacteria</taxon>
        <taxon>Hyphomicrobiales</taxon>
        <taxon>Xanthobacteraceae</taxon>
        <taxon>Labrys</taxon>
    </lineage>
</organism>
<feature type="transmembrane region" description="Helical" evidence="1">
    <location>
        <begin position="149"/>
        <end position="174"/>
    </location>
</feature>
<keyword evidence="1" id="KW-1133">Transmembrane helix</keyword>
<keyword evidence="1" id="KW-0472">Membrane</keyword>
<gene>
    <name evidence="2" type="ORF">C5L14_05340</name>
</gene>
<reference evidence="2 3" key="1">
    <citation type="submission" date="2018-02" db="EMBL/GenBank/DDBJ databases">
        <title>Whole genome sequencing of endophytic bacterium.</title>
        <authorList>
            <person name="Eedara R."/>
            <person name="Podile A.R."/>
        </authorList>
    </citation>
    <scope>NUCLEOTIDE SEQUENCE [LARGE SCALE GENOMIC DNA]</scope>
    <source>
        <strain evidence="2 3">RP1T</strain>
    </source>
</reference>
<dbReference type="EMBL" id="PUEJ01000002">
    <property type="protein sequence ID" value="PRH88657.1"/>
    <property type="molecule type" value="Genomic_DNA"/>
</dbReference>